<dbReference type="InterPro" id="IPR005268">
    <property type="entry name" value="CHP00725"/>
</dbReference>
<dbReference type="InterPro" id="IPR052341">
    <property type="entry name" value="LOG_family_nucleotidases"/>
</dbReference>
<dbReference type="OrthoDB" id="9794039at2"/>
<accession>A0A5N8VG88</accession>
<dbReference type="EMBL" id="VJZD01000102">
    <property type="protein sequence ID" value="MPY34181.1"/>
    <property type="molecule type" value="Genomic_DNA"/>
</dbReference>
<dbReference type="Proteomes" id="UP000325849">
    <property type="component" value="Unassembled WGS sequence"/>
</dbReference>
<evidence type="ECO:0000313" key="1">
    <source>
        <dbReference type="EMBL" id="MPY34181.1"/>
    </source>
</evidence>
<evidence type="ECO:0000313" key="2">
    <source>
        <dbReference type="Proteomes" id="UP000325849"/>
    </source>
</evidence>
<dbReference type="GO" id="GO:0005829">
    <property type="term" value="C:cytosol"/>
    <property type="evidence" value="ECO:0007669"/>
    <property type="project" value="TreeGrafter"/>
</dbReference>
<protein>
    <submittedName>
        <fullName evidence="1">TIGR00725 family protein</fullName>
    </submittedName>
</protein>
<dbReference type="RefSeq" id="WP_152891360.1">
    <property type="nucleotide sequence ID" value="NZ_VJZD01000102.1"/>
</dbReference>
<sequence>MSHGTSSYSSPVPRRALYVAVVGPGAATPSENQTAQRLGRLLAQQHCIVICGGLGGVMEAVCRGAQSEGGITVGLLPGSSRATGNDFLSVALPTGLGELRNGLVVRSADAVIVVGGSWGTLSEMALAVRTGKPTIVISGWEVRVPGKSEHSELRLASSAEDAVGMMFSMVGPETATDDAV</sequence>
<organism evidence="1 2">
    <name type="scientific">Streptomyces adustus</name>
    <dbReference type="NCBI Taxonomy" id="1609272"/>
    <lineage>
        <taxon>Bacteria</taxon>
        <taxon>Bacillati</taxon>
        <taxon>Actinomycetota</taxon>
        <taxon>Actinomycetes</taxon>
        <taxon>Kitasatosporales</taxon>
        <taxon>Streptomycetaceae</taxon>
        <taxon>Streptomyces</taxon>
    </lineage>
</organism>
<proteinExistence type="predicted"/>
<reference evidence="1 2" key="1">
    <citation type="submission" date="2019-07" db="EMBL/GenBank/DDBJ databases">
        <title>New species of Amycolatopsis and Streptomyces.</title>
        <authorList>
            <person name="Duangmal K."/>
            <person name="Teo W.F.A."/>
            <person name="Lipun K."/>
        </authorList>
    </citation>
    <scope>NUCLEOTIDE SEQUENCE [LARGE SCALE GENOMIC DNA]</scope>
    <source>
        <strain evidence="1 2">NBRC 109810</strain>
    </source>
</reference>
<comment type="caution">
    <text evidence="1">The sequence shown here is derived from an EMBL/GenBank/DDBJ whole genome shotgun (WGS) entry which is preliminary data.</text>
</comment>
<dbReference type="PANTHER" id="PTHR43393">
    <property type="entry name" value="CYTOKININ RIBOSIDE 5'-MONOPHOSPHATE PHOSPHORIBOHYDROLASE"/>
    <property type="match status" value="1"/>
</dbReference>
<dbReference type="SUPFAM" id="SSF102405">
    <property type="entry name" value="MCP/YpsA-like"/>
    <property type="match status" value="1"/>
</dbReference>
<dbReference type="InterPro" id="IPR041164">
    <property type="entry name" value="LDcluster4"/>
</dbReference>
<dbReference type="Pfam" id="PF18306">
    <property type="entry name" value="LDcluster4"/>
    <property type="match status" value="1"/>
</dbReference>
<gene>
    <name evidence="1" type="ORF">FNH09_23905</name>
</gene>
<keyword evidence="2" id="KW-1185">Reference proteome</keyword>
<dbReference type="NCBIfam" id="TIGR00725">
    <property type="entry name" value="TIGR00725 family protein"/>
    <property type="match status" value="1"/>
</dbReference>
<dbReference type="PANTHER" id="PTHR43393:SF3">
    <property type="entry name" value="LYSINE DECARBOXYLASE-LIKE PROTEIN"/>
    <property type="match status" value="1"/>
</dbReference>
<dbReference type="Gene3D" id="3.40.50.450">
    <property type="match status" value="1"/>
</dbReference>
<dbReference type="AlphaFoldDB" id="A0A5N8VG88"/>
<name>A0A5N8VG88_9ACTN</name>